<dbReference type="Proteomes" id="UP000228510">
    <property type="component" value="Unassembled WGS sequence"/>
</dbReference>
<dbReference type="GO" id="GO:0016787">
    <property type="term" value="F:hydrolase activity"/>
    <property type="evidence" value="ECO:0007669"/>
    <property type="project" value="UniProtKB-KW"/>
</dbReference>
<evidence type="ECO:0000256" key="1">
    <source>
        <dbReference type="ARBA" id="ARBA00022722"/>
    </source>
</evidence>
<dbReference type="Gene3D" id="2.40.50.90">
    <property type="match status" value="1"/>
</dbReference>
<gene>
    <name evidence="6" type="ORF">COU01_01750</name>
</gene>
<evidence type="ECO:0000256" key="2">
    <source>
        <dbReference type="ARBA" id="ARBA00022759"/>
    </source>
</evidence>
<keyword evidence="1" id="KW-0540">Nuclease</keyword>
<keyword evidence="4" id="KW-0812">Transmembrane</keyword>
<accession>A0A2H0V032</accession>
<dbReference type="SMART" id="SM00318">
    <property type="entry name" value="SNc"/>
    <property type="match status" value="1"/>
</dbReference>
<feature type="transmembrane region" description="Helical" evidence="4">
    <location>
        <begin position="16"/>
        <end position="36"/>
    </location>
</feature>
<comment type="caution">
    <text evidence="6">The sequence shown here is derived from an EMBL/GenBank/DDBJ whole genome shotgun (WGS) entry which is preliminary data.</text>
</comment>
<dbReference type="SUPFAM" id="SSF50199">
    <property type="entry name" value="Staphylococcal nuclease"/>
    <property type="match status" value="1"/>
</dbReference>
<reference evidence="7" key="1">
    <citation type="submission" date="2017-09" db="EMBL/GenBank/DDBJ databases">
        <title>Depth-based differentiation of microbial function through sediment-hosted aquifers and enrichment of novel symbionts in the deep terrestrial subsurface.</title>
        <authorList>
            <person name="Probst A.J."/>
            <person name="Ladd B."/>
            <person name="Jarett J.K."/>
            <person name="Geller-Mcgrath D.E."/>
            <person name="Sieber C.M.K."/>
            <person name="Emerson J.B."/>
            <person name="Anantharaman K."/>
            <person name="Thomas B.C."/>
            <person name="Malmstrom R."/>
            <person name="Stieglmeier M."/>
            <person name="Klingl A."/>
            <person name="Woyke T."/>
            <person name="Ryan C.M."/>
            <person name="Banfield J.F."/>
        </authorList>
    </citation>
    <scope>NUCLEOTIDE SEQUENCE [LARGE SCALE GENOMIC DNA]</scope>
</reference>
<dbReference type="AlphaFoldDB" id="A0A2H0V032"/>
<dbReference type="PROSITE" id="PS50830">
    <property type="entry name" value="TNASE_3"/>
    <property type="match status" value="1"/>
</dbReference>
<dbReference type="InterPro" id="IPR016071">
    <property type="entry name" value="Staphylococal_nuclease_OB-fold"/>
</dbReference>
<evidence type="ECO:0000313" key="7">
    <source>
        <dbReference type="Proteomes" id="UP000228510"/>
    </source>
</evidence>
<dbReference type="PANTHER" id="PTHR12302">
    <property type="entry name" value="EBNA2 BINDING PROTEIN P100"/>
    <property type="match status" value="1"/>
</dbReference>
<evidence type="ECO:0000313" key="6">
    <source>
        <dbReference type="EMBL" id="PIR92443.1"/>
    </source>
</evidence>
<evidence type="ECO:0000256" key="3">
    <source>
        <dbReference type="ARBA" id="ARBA00022801"/>
    </source>
</evidence>
<dbReference type="EMBL" id="PFAT01000024">
    <property type="protein sequence ID" value="PIR92443.1"/>
    <property type="molecule type" value="Genomic_DNA"/>
</dbReference>
<feature type="domain" description="TNase-like" evidence="5">
    <location>
        <begin position="44"/>
        <end position="168"/>
    </location>
</feature>
<dbReference type="Pfam" id="PF00565">
    <property type="entry name" value="SNase"/>
    <property type="match status" value="1"/>
</dbReference>
<keyword evidence="3" id="KW-0378">Hydrolase</keyword>
<organism evidence="6 7">
    <name type="scientific">Candidatus Falkowbacteria bacterium CG10_big_fil_rev_8_21_14_0_10_44_15</name>
    <dbReference type="NCBI Taxonomy" id="1974569"/>
    <lineage>
        <taxon>Bacteria</taxon>
        <taxon>Candidatus Falkowiibacteriota</taxon>
    </lineage>
</organism>
<evidence type="ECO:0000259" key="5">
    <source>
        <dbReference type="PROSITE" id="PS50830"/>
    </source>
</evidence>
<keyword evidence="4" id="KW-0472">Membrane</keyword>
<evidence type="ECO:0000256" key="4">
    <source>
        <dbReference type="SAM" id="Phobius"/>
    </source>
</evidence>
<name>A0A2H0V032_9BACT</name>
<dbReference type="PANTHER" id="PTHR12302:SF3">
    <property type="entry name" value="SERINE_THREONINE-PROTEIN KINASE 31"/>
    <property type="match status" value="1"/>
</dbReference>
<protein>
    <recommendedName>
        <fullName evidence="5">TNase-like domain-containing protein</fullName>
    </recommendedName>
</protein>
<keyword evidence="4" id="KW-1133">Transmembrane helix</keyword>
<dbReference type="InterPro" id="IPR035437">
    <property type="entry name" value="SNase_OB-fold_sf"/>
</dbReference>
<sequence>MTKSKYSQLPKLPKNFLTAGLTLFTLIIGFFGGSFYNQQKQSSLTTSGTVTRIIDADNIELDNKQSVRLYAVSCQEKGEKLSQETIDYLTQIALTQKVTLDYQPIYTKDSYGRTLAYVFINGQHLNEQLIRQGFCEVAIYKKRAKLKYQDQLLEAQDQAKSDKLGKWK</sequence>
<dbReference type="GO" id="GO:0004519">
    <property type="term" value="F:endonuclease activity"/>
    <property type="evidence" value="ECO:0007669"/>
    <property type="project" value="UniProtKB-KW"/>
</dbReference>
<proteinExistence type="predicted"/>
<keyword evidence="2" id="KW-0255">Endonuclease</keyword>